<sequence>MSPRRWLRAVAVIGATAMLLASSCTWQLSLFIPEGVPPPAGDPVPPVDTHAPGRPADQLREWAQLRAPALEMPVTALEAYAYAARVAEVENPKCHIAWTTLAGIGQVESHNGTYRGATIAPNGDVTPPIRGVRLDGTGGNLRIVDDADAATSSGASDDDGVQRAMGPMQFIAETWRLYGVSAKEHATPNVDNIDDAALSAAGYLCWRGKDLGTPRGWITALRAYNNSTVYARAVRDWATAYAAGHPL</sequence>
<dbReference type="InterPro" id="IPR023346">
    <property type="entry name" value="Lysozyme-like_dom_sf"/>
</dbReference>
<keyword evidence="2" id="KW-1185">Reference proteome</keyword>
<dbReference type="RefSeq" id="WP_180915111.1">
    <property type="nucleotide sequence ID" value="NZ_CP059165.1"/>
</dbReference>
<dbReference type="SUPFAM" id="SSF53955">
    <property type="entry name" value="Lysozyme-like"/>
    <property type="match status" value="1"/>
</dbReference>
<reference evidence="1" key="1">
    <citation type="submission" date="2020-07" db="EMBL/GenBank/DDBJ databases">
        <title>Description of Mycobacterium gordonae subsp. intergordonae subsp.nov. and Mycobacterium gordonae subsp. gordonae subsp. nov.</title>
        <authorList>
            <person name="Huang H."/>
        </authorList>
    </citation>
    <scope>NUCLEOTIDE SEQUENCE [LARGE SCALE GENOMIC DNA]</scope>
    <source>
        <strain evidence="1">24T</strain>
    </source>
</reference>
<gene>
    <name evidence="1" type="ORF">H0P51_22810</name>
</gene>
<reference evidence="1" key="2">
    <citation type="submission" date="2020-07" db="EMBL/GenBank/DDBJ databases">
        <authorList>
            <person name="Yu X."/>
        </authorList>
    </citation>
    <scope>NUCLEOTIDE SEQUENCE [LARGE SCALE GENOMIC DNA]</scope>
    <source>
        <strain evidence="1">24T</strain>
    </source>
</reference>
<dbReference type="KEGG" id="mgor:H0P51_22810"/>
<dbReference type="PROSITE" id="PS51257">
    <property type="entry name" value="PROKAR_LIPOPROTEIN"/>
    <property type="match status" value="1"/>
</dbReference>
<organism evidence="1 2">
    <name type="scientific">Mycobacterium vicinigordonae</name>
    <dbReference type="NCBI Taxonomy" id="1719132"/>
    <lineage>
        <taxon>Bacteria</taxon>
        <taxon>Bacillati</taxon>
        <taxon>Actinomycetota</taxon>
        <taxon>Actinomycetes</taxon>
        <taxon>Mycobacteriales</taxon>
        <taxon>Mycobacteriaceae</taxon>
        <taxon>Mycobacterium</taxon>
    </lineage>
</organism>
<evidence type="ECO:0008006" key="3">
    <source>
        <dbReference type="Google" id="ProtNLM"/>
    </source>
</evidence>
<dbReference type="GO" id="GO:0008933">
    <property type="term" value="F:peptidoglycan lytic transglycosylase activity"/>
    <property type="evidence" value="ECO:0007669"/>
    <property type="project" value="TreeGrafter"/>
</dbReference>
<dbReference type="Gene3D" id="1.10.530.10">
    <property type="match status" value="1"/>
</dbReference>
<evidence type="ECO:0000313" key="2">
    <source>
        <dbReference type="Proteomes" id="UP000510682"/>
    </source>
</evidence>
<dbReference type="Proteomes" id="UP000510682">
    <property type="component" value="Chromosome"/>
</dbReference>
<accession>A0A7D6HZN1</accession>
<name>A0A7D6HZN1_9MYCO</name>
<dbReference type="GO" id="GO:0009253">
    <property type="term" value="P:peptidoglycan catabolic process"/>
    <property type="evidence" value="ECO:0007669"/>
    <property type="project" value="TreeGrafter"/>
</dbReference>
<dbReference type="CDD" id="cd13399">
    <property type="entry name" value="Slt35-like"/>
    <property type="match status" value="1"/>
</dbReference>
<dbReference type="AlphaFoldDB" id="A0A7D6HZN1"/>
<dbReference type="InterPro" id="IPR043426">
    <property type="entry name" value="MltB-like"/>
</dbReference>
<dbReference type="PANTHER" id="PTHR30163:SF8">
    <property type="entry name" value="LYTIC MUREIN TRANSGLYCOSYLASE"/>
    <property type="match status" value="1"/>
</dbReference>
<proteinExistence type="predicted"/>
<protein>
    <recommendedName>
        <fullName evidence="3">Transglycosylase SLT domain-containing protein</fullName>
    </recommendedName>
</protein>
<dbReference type="EMBL" id="CP059165">
    <property type="protein sequence ID" value="QLL06534.1"/>
    <property type="molecule type" value="Genomic_DNA"/>
</dbReference>
<dbReference type="PANTHER" id="PTHR30163">
    <property type="entry name" value="MEMBRANE-BOUND LYTIC MUREIN TRANSGLYCOSYLASE B"/>
    <property type="match status" value="1"/>
</dbReference>
<evidence type="ECO:0000313" key="1">
    <source>
        <dbReference type="EMBL" id="QLL06534.1"/>
    </source>
</evidence>